<evidence type="ECO:0000313" key="4">
    <source>
        <dbReference type="Proteomes" id="UP000257240"/>
    </source>
</evidence>
<dbReference type="NCBIfam" id="TIGR02580">
    <property type="entry name" value="cas_RAMP_Cmr4"/>
    <property type="match status" value="1"/>
</dbReference>
<name>A0A3B8N2U8_9BACT</name>
<keyword evidence="1" id="KW-0051">Antiviral defense</keyword>
<reference evidence="3 4" key="1">
    <citation type="journal article" date="2018" name="Nat. Biotechnol.">
        <title>A standardized bacterial taxonomy based on genome phylogeny substantially revises the tree of life.</title>
        <authorList>
            <person name="Parks D.H."/>
            <person name="Chuvochina M."/>
            <person name="Waite D.W."/>
            <person name="Rinke C."/>
            <person name="Skarshewski A."/>
            <person name="Chaumeil P.A."/>
            <person name="Hugenholtz P."/>
        </authorList>
    </citation>
    <scope>NUCLEOTIDE SEQUENCE [LARGE SCALE GENOMIC DNA]</scope>
    <source>
        <strain evidence="3">UBA12529</strain>
    </source>
</reference>
<dbReference type="InterPro" id="IPR005537">
    <property type="entry name" value="RAMP_III_fam"/>
</dbReference>
<evidence type="ECO:0000313" key="3">
    <source>
        <dbReference type="EMBL" id="HAA83490.1"/>
    </source>
</evidence>
<accession>A0A3B8N2U8</accession>
<feature type="domain" description="CRISPR type III-associated protein" evidence="2">
    <location>
        <begin position="12"/>
        <end position="333"/>
    </location>
</feature>
<evidence type="ECO:0000259" key="2">
    <source>
        <dbReference type="Pfam" id="PF03787"/>
    </source>
</evidence>
<sequence>MFRKFLPLFLIVETPLHAGSGSELGIVDLPIQRERHTKFPKIEGSGIKGCVREIFEGLIAEDDSGKRKLIDSEITSKLKDKYKEIEEVWKEKLTNYDKYISFVFGPEKGETHAGSIAFTDAKILLFPVKSLKGVFAWITSPMVLVRFIEDMEFIGKREVFKDCNLANIKNTIPKQSNILVSGKVVLEEFTFEVRESEETTKIAQELSEIIFPKDPAYDFWKEKLKKDLVILSDDDFEQFVTTSTEVITRVKISSESGTVEEGPWQEEYLPQDTVLYTIAMTTAVRVGKDEDKGPFKGRTSDEEAEEVMEFFKLGLPDIIQLGGNQTLGKGIVRIKKWED</sequence>
<evidence type="ECO:0000256" key="1">
    <source>
        <dbReference type="ARBA" id="ARBA00023118"/>
    </source>
</evidence>
<dbReference type="AlphaFoldDB" id="A0A3B8N2U8"/>
<proteinExistence type="predicted"/>
<dbReference type="GO" id="GO:0051607">
    <property type="term" value="P:defense response to virus"/>
    <property type="evidence" value="ECO:0007669"/>
    <property type="project" value="UniProtKB-KW"/>
</dbReference>
<dbReference type="PANTHER" id="PTHR36700:SF1">
    <property type="entry name" value="CRISPR SYSTEM CMR SUBUNIT CMR4"/>
    <property type="match status" value="1"/>
</dbReference>
<dbReference type="Pfam" id="PF03787">
    <property type="entry name" value="RAMPs"/>
    <property type="match status" value="1"/>
</dbReference>
<dbReference type="PANTHER" id="PTHR36700">
    <property type="entry name" value="CRISPR SYSTEM CMR SUBUNIT CMR4"/>
    <property type="match status" value="1"/>
</dbReference>
<organism evidence="3 4">
    <name type="scientific">Thermodesulfobacterium commune</name>
    <dbReference type="NCBI Taxonomy" id="1741"/>
    <lineage>
        <taxon>Bacteria</taxon>
        <taxon>Pseudomonadati</taxon>
        <taxon>Thermodesulfobacteriota</taxon>
        <taxon>Thermodesulfobacteria</taxon>
        <taxon>Thermodesulfobacteriales</taxon>
        <taxon>Thermodesulfobacteriaceae</taxon>
        <taxon>Thermodesulfobacterium</taxon>
    </lineage>
</organism>
<dbReference type="InterPro" id="IPR013410">
    <property type="entry name" value="CRISPR-assoc_RAMP_Cmr4"/>
</dbReference>
<protein>
    <submittedName>
        <fullName evidence="3">Type III-B CRISPR module RAMP protein Cmr4</fullName>
    </submittedName>
</protein>
<gene>
    <name evidence="3" type="primary">cmr4</name>
    <name evidence="3" type="ORF">DCE01_01665</name>
</gene>
<comment type="caution">
    <text evidence="3">The sequence shown here is derived from an EMBL/GenBank/DDBJ whole genome shotgun (WGS) entry which is preliminary data.</text>
</comment>
<dbReference type="EMBL" id="DLVE01000020">
    <property type="protein sequence ID" value="HAA83490.1"/>
    <property type="molecule type" value="Genomic_DNA"/>
</dbReference>
<dbReference type="Proteomes" id="UP000257240">
    <property type="component" value="Unassembled WGS sequence"/>
</dbReference>